<reference evidence="7" key="1">
    <citation type="journal article" date="2014" name="Nat. Genet.">
        <title>Genome of the human hookworm Necator americanus.</title>
        <authorList>
            <person name="Tang Y.T."/>
            <person name="Gao X."/>
            <person name="Rosa B.A."/>
            <person name="Abubucker S."/>
            <person name="Hallsworth-Pepin K."/>
            <person name="Martin J."/>
            <person name="Tyagi R."/>
            <person name="Heizer E."/>
            <person name="Zhang X."/>
            <person name="Bhonagiri-Palsikar V."/>
            <person name="Minx P."/>
            <person name="Warren W.C."/>
            <person name="Wang Q."/>
            <person name="Zhan B."/>
            <person name="Hotez P.J."/>
            <person name="Sternberg P.W."/>
            <person name="Dougall A."/>
            <person name="Gaze S.T."/>
            <person name="Mulvenna J."/>
            <person name="Sotillo J."/>
            <person name="Ranganathan S."/>
            <person name="Rabelo E.M."/>
            <person name="Wilson R.K."/>
            <person name="Felgner P.L."/>
            <person name="Bethony J."/>
            <person name="Hawdon J.M."/>
            <person name="Gasser R.B."/>
            <person name="Loukas A."/>
            <person name="Mitreva M."/>
        </authorList>
    </citation>
    <scope>NUCLEOTIDE SEQUENCE [LARGE SCALE GENOMIC DNA]</scope>
</reference>
<organism evidence="6 7">
    <name type="scientific">Necator americanus</name>
    <name type="common">Human hookworm</name>
    <dbReference type="NCBI Taxonomy" id="51031"/>
    <lineage>
        <taxon>Eukaryota</taxon>
        <taxon>Metazoa</taxon>
        <taxon>Ecdysozoa</taxon>
        <taxon>Nematoda</taxon>
        <taxon>Chromadorea</taxon>
        <taxon>Rhabditida</taxon>
        <taxon>Rhabditina</taxon>
        <taxon>Rhabditomorpha</taxon>
        <taxon>Strongyloidea</taxon>
        <taxon>Ancylostomatidae</taxon>
        <taxon>Bunostominae</taxon>
        <taxon>Necator</taxon>
    </lineage>
</organism>
<name>W2SG61_NECAM</name>
<evidence type="ECO:0000256" key="1">
    <source>
        <dbReference type="ARBA" id="ARBA00004370"/>
    </source>
</evidence>
<dbReference type="InterPro" id="IPR047130">
    <property type="entry name" value="7TM_GPCR_Srsx_nematod"/>
</dbReference>
<keyword evidence="3 5" id="KW-1133">Transmembrane helix</keyword>
<dbReference type="Proteomes" id="UP000053676">
    <property type="component" value="Unassembled WGS sequence"/>
</dbReference>
<evidence type="ECO:0008006" key="8">
    <source>
        <dbReference type="Google" id="ProtNLM"/>
    </source>
</evidence>
<feature type="transmembrane region" description="Helical" evidence="5">
    <location>
        <begin position="101"/>
        <end position="125"/>
    </location>
</feature>
<keyword evidence="4 5" id="KW-0472">Membrane</keyword>
<dbReference type="PANTHER" id="PTHR23360">
    <property type="entry name" value="G-PROTEIN COUPLED RECEPTORS FAMILY 1 PROFILE DOMAIN-CONTAINING PROTEIN-RELATED"/>
    <property type="match status" value="1"/>
</dbReference>
<protein>
    <recommendedName>
        <fullName evidence="8">G-protein coupled receptors family 1 profile domain-containing protein</fullName>
    </recommendedName>
</protein>
<dbReference type="GO" id="GO:0004930">
    <property type="term" value="F:G protein-coupled receptor activity"/>
    <property type="evidence" value="ECO:0007669"/>
    <property type="project" value="InterPro"/>
</dbReference>
<proteinExistence type="predicted"/>
<dbReference type="GO" id="GO:0016020">
    <property type="term" value="C:membrane"/>
    <property type="evidence" value="ECO:0007669"/>
    <property type="project" value="UniProtKB-SubCell"/>
</dbReference>
<evidence type="ECO:0000256" key="4">
    <source>
        <dbReference type="ARBA" id="ARBA00023136"/>
    </source>
</evidence>
<keyword evidence="7" id="KW-1185">Reference proteome</keyword>
<dbReference type="KEGG" id="nai:NECAME_05554"/>
<dbReference type="InterPro" id="IPR000276">
    <property type="entry name" value="GPCR_Rhodpsn"/>
</dbReference>
<evidence type="ECO:0000313" key="6">
    <source>
        <dbReference type="EMBL" id="ETN68590.1"/>
    </source>
</evidence>
<dbReference type="OrthoDB" id="5864908at2759"/>
<evidence type="ECO:0000313" key="7">
    <source>
        <dbReference type="Proteomes" id="UP000053676"/>
    </source>
</evidence>
<dbReference type="Gene3D" id="1.20.1070.10">
    <property type="entry name" value="Rhodopsin 7-helix transmembrane proteins"/>
    <property type="match status" value="1"/>
</dbReference>
<feature type="transmembrane region" description="Helical" evidence="5">
    <location>
        <begin position="147"/>
        <end position="170"/>
    </location>
</feature>
<dbReference type="SMART" id="SM01381">
    <property type="entry name" value="7TM_GPCR_Srsx"/>
    <property type="match status" value="1"/>
</dbReference>
<dbReference type="Pfam" id="PF10320">
    <property type="entry name" value="7TM_GPCR_Srsx"/>
    <property type="match status" value="2"/>
</dbReference>
<evidence type="ECO:0000256" key="2">
    <source>
        <dbReference type="ARBA" id="ARBA00022692"/>
    </source>
</evidence>
<feature type="transmembrane region" description="Helical" evidence="5">
    <location>
        <begin position="191"/>
        <end position="213"/>
    </location>
</feature>
<feature type="transmembrane region" description="Helical" evidence="5">
    <location>
        <begin position="45"/>
        <end position="70"/>
    </location>
</feature>
<dbReference type="AlphaFoldDB" id="W2SG61"/>
<feature type="transmembrane region" description="Helical" evidence="5">
    <location>
        <begin position="12"/>
        <end position="33"/>
    </location>
</feature>
<dbReference type="EMBL" id="KI669240">
    <property type="protein sequence ID" value="ETN68590.1"/>
    <property type="molecule type" value="Genomic_DNA"/>
</dbReference>
<dbReference type="OMA" id="HNYNVIP"/>
<comment type="subcellular location">
    <subcellularLocation>
        <location evidence="1">Membrane</location>
    </subcellularLocation>
</comment>
<feature type="transmembrane region" description="Helical" evidence="5">
    <location>
        <begin position="76"/>
        <end position="94"/>
    </location>
</feature>
<dbReference type="SUPFAM" id="SSF81321">
    <property type="entry name" value="Family A G protein-coupled receptor-like"/>
    <property type="match status" value="1"/>
</dbReference>
<dbReference type="PANTHER" id="PTHR23360:SF37">
    <property type="entry name" value="G-PROTEIN COUPLED RECEPTORS FAMILY 1 PROFILE DOMAIN-CONTAINING PROTEIN"/>
    <property type="match status" value="1"/>
</dbReference>
<keyword evidence="2 5" id="KW-0812">Transmembrane</keyword>
<sequence length="252" mass="27843">MTVDYHVHRIAIFTGVVVFTVIGLFGNISLIALHIRRPTLRTKYGLLISLLSFCQSICLIFEWVGGIYVLSTPTTGLLATIATDLLISIALPLLHRVSPHGTYVLIISLPSVLYGLLSVAFGFIFTDNGPINMCNPPSSLSDKVKDVWYAVALAAGAVTVFSYVLAYLILVYNSKRHANQPQELARRSMRTLSIILLIFLFTRYMATIGANVLNMANVNPDAVALYQNYCVSYCKTKFYSINQKSDYSSGEP</sequence>
<dbReference type="InterPro" id="IPR019424">
    <property type="entry name" value="7TM_GPCR_Srsx"/>
</dbReference>
<evidence type="ECO:0000256" key="3">
    <source>
        <dbReference type="ARBA" id="ARBA00022989"/>
    </source>
</evidence>
<gene>
    <name evidence="6" type="ORF">NECAME_05554</name>
</gene>
<accession>W2SG61</accession>
<evidence type="ECO:0000256" key="5">
    <source>
        <dbReference type="SAM" id="Phobius"/>
    </source>
</evidence>